<accession>A0A1H0M923</accession>
<dbReference type="EMBL" id="LT629710">
    <property type="protein sequence ID" value="SDO76620.1"/>
    <property type="molecule type" value="Genomic_DNA"/>
</dbReference>
<evidence type="ECO:0000256" key="5">
    <source>
        <dbReference type="RuleBase" id="RU361277"/>
    </source>
</evidence>
<dbReference type="CDD" id="cd08260">
    <property type="entry name" value="Zn_ADH6"/>
    <property type="match status" value="1"/>
</dbReference>
<protein>
    <submittedName>
        <fullName evidence="7">Alcohol dehydrogenase</fullName>
    </submittedName>
</protein>
<dbReference type="InterPro" id="IPR013149">
    <property type="entry name" value="ADH-like_C"/>
</dbReference>
<dbReference type="InterPro" id="IPR011032">
    <property type="entry name" value="GroES-like_sf"/>
</dbReference>
<dbReference type="RefSeq" id="WP_090475780.1">
    <property type="nucleotide sequence ID" value="NZ_LT629710.1"/>
</dbReference>
<dbReference type="OrthoDB" id="241504at2"/>
<gene>
    <name evidence="7" type="ORF">SAMN04515671_1944</name>
</gene>
<keyword evidence="4" id="KW-0560">Oxidoreductase</keyword>
<keyword evidence="2 5" id="KW-0479">Metal-binding</keyword>
<dbReference type="InterPro" id="IPR002328">
    <property type="entry name" value="ADH_Zn_CS"/>
</dbReference>
<sequence length="344" mass="35443">MKALCYTEIGGALELMDVPAPACPDDGVVLDVVATGVCRSDWHAWKGHDPVVLPHIPGHEYSGVIAAVGPSVTRWKVGDRVTAPFVLGCGQCEYCRAGDAQVCPDQEQPGFTRPGSFAQQLALPRADTNLVHVPDEVDLIAAASLGCRFATAFRALTAHGRVHRGQWVAVHGCGGVGLSLVMIAVALGARVIAVDVSPAALAAAAELGAEAGVNASEVADTAAAVFELTGGGAHVSVDAIGHPATVAASVASLRRRGRHVQVGLLLAEKAMTAVPFDLVISRELEIFGSHGMAVGDYPEMLAAVADGRLHPRQLVGEVVAFEQATGVLAAMDRPGGAGMTVIRI</sequence>
<dbReference type="PANTHER" id="PTHR43401:SF5">
    <property type="entry name" value="ALCOHOL DEHYDROGENASE-RELATED"/>
    <property type="match status" value="1"/>
</dbReference>
<evidence type="ECO:0000256" key="2">
    <source>
        <dbReference type="ARBA" id="ARBA00022723"/>
    </source>
</evidence>
<dbReference type="Gene3D" id="3.90.180.10">
    <property type="entry name" value="Medium-chain alcohol dehydrogenases, catalytic domain"/>
    <property type="match status" value="1"/>
</dbReference>
<evidence type="ECO:0000256" key="1">
    <source>
        <dbReference type="ARBA" id="ARBA00001947"/>
    </source>
</evidence>
<dbReference type="PROSITE" id="PS00059">
    <property type="entry name" value="ADH_ZINC"/>
    <property type="match status" value="1"/>
</dbReference>
<dbReference type="SUPFAM" id="SSF51735">
    <property type="entry name" value="NAD(P)-binding Rossmann-fold domains"/>
    <property type="match status" value="1"/>
</dbReference>
<evidence type="ECO:0000256" key="4">
    <source>
        <dbReference type="ARBA" id="ARBA00023002"/>
    </source>
</evidence>
<dbReference type="InterPro" id="IPR050129">
    <property type="entry name" value="Zn_alcohol_dh"/>
</dbReference>
<dbReference type="AlphaFoldDB" id="A0A1H0M923"/>
<dbReference type="InterPro" id="IPR020843">
    <property type="entry name" value="ER"/>
</dbReference>
<dbReference type="STRING" id="1090615.SAMN04515671_1944"/>
<dbReference type="GO" id="GO:0016491">
    <property type="term" value="F:oxidoreductase activity"/>
    <property type="evidence" value="ECO:0007669"/>
    <property type="project" value="UniProtKB-KW"/>
</dbReference>
<dbReference type="InterPro" id="IPR013154">
    <property type="entry name" value="ADH-like_N"/>
</dbReference>
<comment type="similarity">
    <text evidence="5">Belongs to the zinc-containing alcohol dehydrogenase family.</text>
</comment>
<dbReference type="SUPFAM" id="SSF50129">
    <property type="entry name" value="GroES-like"/>
    <property type="match status" value="1"/>
</dbReference>
<dbReference type="SMART" id="SM00829">
    <property type="entry name" value="PKS_ER"/>
    <property type="match status" value="1"/>
</dbReference>
<keyword evidence="8" id="KW-1185">Reference proteome</keyword>
<evidence type="ECO:0000313" key="7">
    <source>
        <dbReference type="EMBL" id="SDO76620.1"/>
    </source>
</evidence>
<proteinExistence type="inferred from homology"/>
<reference evidence="7 8" key="1">
    <citation type="submission" date="2016-10" db="EMBL/GenBank/DDBJ databases">
        <authorList>
            <person name="de Groot N.N."/>
        </authorList>
    </citation>
    <scope>NUCLEOTIDE SEQUENCE [LARGE SCALE GENOMIC DNA]</scope>
    <source>
        <strain evidence="8">P4-7,KCTC 19426,CECT 7604</strain>
    </source>
</reference>
<feature type="domain" description="Enoyl reductase (ER)" evidence="6">
    <location>
        <begin position="10"/>
        <end position="342"/>
    </location>
</feature>
<dbReference type="GO" id="GO:0008270">
    <property type="term" value="F:zinc ion binding"/>
    <property type="evidence" value="ECO:0007669"/>
    <property type="project" value="InterPro"/>
</dbReference>
<dbReference type="Gene3D" id="3.40.50.720">
    <property type="entry name" value="NAD(P)-binding Rossmann-like Domain"/>
    <property type="match status" value="1"/>
</dbReference>
<evidence type="ECO:0000313" key="8">
    <source>
        <dbReference type="Proteomes" id="UP000198741"/>
    </source>
</evidence>
<dbReference type="Proteomes" id="UP000198741">
    <property type="component" value="Chromosome I"/>
</dbReference>
<evidence type="ECO:0000256" key="3">
    <source>
        <dbReference type="ARBA" id="ARBA00022833"/>
    </source>
</evidence>
<organism evidence="7 8">
    <name type="scientific">Nakamurella panacisegetis</name>
    <dbReference type="NCBI Taxonomy" id="1090615"/>
    <lineage>
        <taxon>Bacteria</taxon>
        <taxon>Bacillati</taxon>
        <taxon>Actinomycetota</taxon>
        <taxon>Actinomycetes</taxon>
        <taxon>Nakamurellales</taxon>
        <taxon>Nakamurellaceae</taxon>
        <taxon>Nakamurella</taxon>
    </lineage>
</organism>
<comment type="cofactor">
    <cofactor evidence="1 5">
        <name>Zn(2+)</name>
        <dbReference type="ChEBI" id="CHEBI:29105"/>
    </cofactor>
</comment>
<keyword evidence="3 5" id="KW-0862">Zinc</keyword>
<dbReference type="Pfam" id="PF08240">
    <property type="entry name" value="ADH_N"/>
    <property type="match status" value="1"/>
</dbReference>
<evidence type="ECO:0000259" key="6">
    <source>
        <dbReference type="SMART" id="SM00829"/>
    </source>
</evidence>
<dbReference type="Pfam" id="PF00107">
    <property type="entry name" value="ADH_zinc_N"/>
    <property type="match status" value="1"/>
</dbReference>
<name>A0A1H0M923_9ACTN</name>
<dbReference type="InterPro" id="IPR036291">
    <property type="entry name" value="NAD(P)-bd_dom_sf"/>
</dbReference>
<dbReference type="PANTHER" id="PTHR43401">
    <property type="entry name" value="L-THREONINE 3-DEHYDROGENASE"/>
    <property type="match status" value="1"/>
</dbReference>